<protein>
    <submittedName>
        <fullName evidence="1">Uncharacterized protein</fullName>
    </submittedName>
</protein>
<keyword evidence="2" id="KW-1185">Reference proteome</keyword>
<dbReference type="EMBL" id="JBGFTU010000001">
    <property type="protein sequence ID" value="MEZ0163448.1"/>
    <property type="molecule type" value="Genomic_DNA"/>
</dbReference>
<proteinExistence type="predicted"/>
<sequence length="129" mass="13484">MWARAAHTADRAVRRVEMVVDGTPPGPARAALEEFLPRVDLIARAVRAQCLRAQEVAPSAGDLLVPGGPDGEHPEVHRRLTRTATACAQVAEASAMVRVAGADGGPVDPALLAAVERAVVKAETLADPR</sequence>
<dbReference type="RefSeq" id="WP_370439694.1">
    <property type="nucleotide sequence ID" value="NZ_JBGFTU010000001.1"/>
</dbReference>
<evidence type="ECO:0000313" key="2">
    <source>
        <dbReference type="Proteomes" id="UP001565927"/>
    </source>
</evidence>
<comment type="caution">
    <text evidence="1">The sequence shown here is derived from an EMBL/GenBank/DDBJ whole genome shotgun (WGS) entry which is preliminary data.</text>
</comment>
<accession>A0ABV4GVW2</accession>
<gene>
    <name evidence="1" type="ORF">AB2L27_01565</name>
</gene>
<reference evidence="1 2" key="1">
    <citation type="submission" date="2024-07" db="EMBL/GenBank/DDBJ databases">
        <authorList>
            <person name="Thanompreechachai J."/>
            <person name="Duangmal K."/>
        </authorList>
    </citation>
    <scope>NUCLEOTIDE SEQUENCE [LARGE SCALE GENOMIC DNA]</scope>
    <source>
        <strain evidence="1 2">LSe6-4</strain>
    </source>
</reference>
<name>A0ABV4GVW2_9ACTN</name>
<evidence type="ECO:0000313" key="1">
    <source>
        <dbReference type="EMBL" id="MEZ0163448.1"/>
    </source>
</evidence>
<organism evidence="1 2">
    <name type="scientific">Kineococcus halophytocola</name>
    <dbReference type="NCBI Taxonomy" id="3234027"/>
    <lineage>
        <taxon>Bacteria</taxon>
        <taxon>Bacillati</taxon>
        <taxon>Actinomycetota</taxon>
        <taxon>Actinomycetes</taxon>
        <taxon>Kineosporiales</taxon>
        <taxon>Kineosporiaceae</taxon>
        <taxon>Kineococcus</taxon>
    </lineage>
</organism>
<dbReference type="Proteomes" id="UP001565927">
    <property type="component" value="Unassembled WGS sequence"/>
</dbReference>